<dbReference type="SUPFAM" id="SSF89028">
    <property type="entry name" value="Cobalamin adenosyltransferase-like"/>
    <property type="match status" value="1"/>
</dbReference>
<evidence type="ECO:0000256" key="5">
    <source>
        <dbReference type="ARBA" id="ARBA00020963"/>
    </source>
</evidence>
<keyword evidence="18" id="KW-1185">Reference proteome</keyword>
<evidence type="ECO:0000313" key="17">
    <source>
        <dbReference type="EMBL" id="SLM86241.1"/>
    </source>
</evidence>
<keyword evidence="6 15" id="KW-0169">Cobalamin biosynthesis</keyword>
<proteinExistence type="inferred from homology"/>
<dbReference type="InterPro" id="IPR036451">
    <property type="entry name" value="CblAdoTrfase-like_sf"/>
</dbReference>
<evidence type="ECO:0000313" key="18">
    <source>
        <dbReference type="Proteomes" id="UP000195918"/>
    </source>
</evidence>
<dbReference type="Gene3D" id="1.20.1200.10">
    <property type="entry name" value="Cobalamin adenosyltransferase-like"/>
    <property type="match status" value="1"/>
</dbReference>
<keyword evidence="8 15" id="KW-0547">Nucleotide-binding</keyword>
<sequence>MAVYTRTGDQGSTKLVGGVKVRKYHPRVEAYGTTDELCSLLGHSLSLLAIEDDEFKPELVKIQQFIFDCSSDLAVPNEGMRPYKVTKESHLWLEKRIDAYWKECPKINKFILPGGTPFASSLQVARTVTRRSERCVVFLMDEGEAINQEVLVFLNRLSDYFFVLARLINYRAGELELDYENSPQVFSRRKKSVSDNG</sequence>
<evidence type="ECO:0000256" key="2">
    <source>
        <dbReference type="ARBA" id="ARBA00007487"/>
    </source>
</evidence>
<name>A0A1X6WPI5_9ENTE</name>
<evidence type="ECO:0000256" key="10">
    <source>
        <dbReference type="ARBA" id="ARBA00031529"/>
    </source>
</evidence>
<dbReference type="GO" id="GO:0009236">
    <property type="term" value="P:cobalamin biosynthetic process"/>
    <property type="evidence" value="ECO:0007669"/>
    <property type="project" value="UniProtKB-UniRule"/>
</dbReference>
<feature type="domain" description="Cobalamin adenosyltransferase-like" evidence="16">
    <location>
        <begin position="3"/>
        <end position="167"/>
    </location>
</feature>
<evidence type="ECO:0000256" key="11">
    <source>
        <dbReference type="ARBA" id="ARBA00033334"/>
    </source>
</evidence>
<dbReference type="Proteomes" id="UP000195918">
    <property type="component" value="Unassembled WGS sequence"/>
</dbReference>
<evidence type="ECO:0000256" key="4">
    <source>
        <dbReference type="ARBA" id="ARBA00012454"/>
    </source>
</evidence>
<dbReference type="GO" id="GO:0008817">
    <property type="term" value="F:corrinoid adenosyltransferase activity"/>
    <property type="evidence" value="ECO:0007669"/>
    <property type="project" value="UniProtKB-UniRule"/>
</dbReference>
<gene>
    <name evidence="17" type="ORF">FM121_09135</name>
</gene>
<keyword evidence="7 15" id="KW-0808">Transferase</keyword>
<dbReference type="EMBL" id="FWFD01000013">
    <property type="protein sequence ID" value="SLM86241.1"/>
    <property type="molecule type" value="Genomic_DNA"/>
</dbReference>
<dbReference type="InterPro" id="IPR029499">
    <property type="entry name" value="PduO-typ"/>
</dbReference>
<comment type="pathway">
    <text evidence="1 15">Cofactor biosynthesis; adenosylcobalamin biosynthesis; adenosylcobalamin from cob(II)yrinate a,c-diamide: step 2/7.</text>
</comment>
<dbReference type="UniPathway" id="UPA00148">
    <property type="reaction ID" value="UER00233"/>
</dbReference>
<dbReference type="OrthoDB" id="9778896at2"/>
<evidence type="ECO:0000256" key="9">
    <source>
        <dbReference type="ARBA" id="ARBA00022840"/>
    </source>
</evidence>
<protein>
    <recommendedName>
        <fullName evidence="5 15">Corrinoid adenosyltransferase</fullName>
        <ecNumber evidence="4 15">2.5.1.17</ecNumber>
    </recommendedName>
    <alternativeName>
        <fullName evidence="10 15">Cob(II)alamin adenosyltransferase</fullName>
    </alternativeName>
    <alternativeName>
        <fullName evidence="12 15">Cob(II)yrinic acid a,c-diamide adenosyltransferase</fullName>
    </alternativeName>
    <alternativeName>
        <fullName evidence="11 15">Cobinamide/cobalamin adenosyltransferase</fullName>
    </alternativeName>
</protein>
<dbReference type="NCBIfam" id="TIGR00636">
    <property type="entry name" value="PduO_Nterm"/>
    <property type="match status" value="1"/>
</dbReference>
<dbReference type="RefSeq" id="WP_086951863.1">
    <property type="nucleotide sequence ID" value="NZ_FWFD01000013.1"/>
</dbReference>
<comment type="catalytic activity">
    <reaction evidence="14 15">
        <text>2 cob(II)alamin + reduced [electron-transfer flavoprotein] + 2 ATP = 2 adenosylcob(III)alamin + 2 triphosphate + oxidized [electron-transfer flavoprotein] + 3 H(+)</text>
        <dbReference type="Rhea" id="RHEA:28671"/>
        <dbReference type="Rhea" id="RHEA-COMP:10685"/>
        <dbReference type="Rhea" id="RHEA-COMP:10686"/>
        <dbReference type="ChEBI" id="CHEBI:15378"/>
        <dbReference type="ChEBI" id="CHEBI:16304"/>
        <dbReference type="ChEBI" id="CHEBI:18036"/>
        <dbReference type="ChEBI" id="CHEBI:18408"/>
        <dbReference type="ChEBI" id="CHEBI:30616"/>
        <dbReference type="ChEBI" id="CHEBI:57692"/>
        <dbReference type="ChEBI" id="CHEBI:58307"/>
        <dbReference type="EC" id="2.5.1.17"/>
    </reaction>
</comment>
<accession>A0A1X6WPI5</accession>
<evidence type="ECO:0000256" key="14">
    <source>
        <dbReference type="ARBA" id="ARBA00048692"/>
    </source>
</evidence>
<dbReference type="Pfam" id="PF01923">
    <property type="entry name" value="Cob_adeno_trans"/>
    <property type="match status" value="1"/>
</dbReference>
<evidence type="ECO:0000259" key="16">
    <source>
        <dbReference type="Pfam" id="PF01923"/>
    </source>
</evidence>
<dbReference type="GO" id="GO:0005524">
    <property type="term" value="F:ATP binding"/>
    <property type="evidence" value="ECO:0007669"/>
    <property type="project" value="UniProtKB-UniRule"/>
</dbReference>
<evidence type="ECO:0000256" key="8">
    <source>
        <dbReference type="ARBA" id="ARBA00022741"/>
    </source>
</evidence>
<dbReference type="PANTHER" id="PTHR12213:SF0">
    <property type="entry name" value="CORRINOID ADENOSYLTRANSFERASE MMAB"/>
    <property type="match status" value="1"/>
</dbReference>
<evidence type="ECO:0000256" key="7">
    <source>
        <dbReference type="ARBA" id="ARBA00022679"/>
    </source>
</evidence>
<evidence type="ECO:0000256" key="6">
    <source>
        <dbReference type="ARBA" id="ARBA00022573"/>
    </source>
</evidence>
<evidence type="ECO:0000256" key="3">
    <source>
        <dbReference type="ARBA" id="ARBA00011233"/>
    </source>
</evidence>
<evidence type="ECO:0000256" key="15">
    <source>
        <dbReference type="RuleBase" id="RU366026"/>
    </source>
</evidence>
<evidence type="ECO:0000256" key="1">
    <source>
        <dbReference type="ARBA" id="ARBA00005121"/>
    </source>
</evidence>
<dbReference type="InterPro" id="IPR016030">
    <property type="entry name" value="CblAdoTrfase-like"/>
</dbReference>
<dbReference type="PANTHER" id="PTHR12213">
    <property type="entry name" value="CORRINOID ADENOSYLTRANSFERASE"/>
    <property type="match status" value="1"/>
</dbReference>
<dbReference type="EC" id="2.5.1.17" evidence="4 15"/>
<evidence type="ECO:0000256" key="13">
    <source>
        <dbReference type="ARBA" id="ARBA00048555"/>
    </source>
</evidence>
<comment type="similarity">
    <text evidence="2 15">Belongs to the Cob(I)alamin adenosyltransferase family.</text>
</comment>
<reference evidence="18" key="1">
    <citation type="submission" date="2017-02" db="EMBL/GenBank/DDBJ databases">
        <authorList>
            <person name="Dridi B."/>
        </authorList>
    </citation>
    <scope>NUCLEOTIDE SEQUENCE [LARGE SCALE GENOMIC DNA]</scope>
    <source>
        <strain evidence="18">bH819</strain>
    </source>
</reference>
<dbReference type="AlphaFoldDB" id="A0A1X6WPI5"/>
<evidence type="ECO:0000256" key="12">
    <source>
        <dbReference type="ARBA" id="ARBA00033354"/>
    </source>
</evidence>
<comment type="catalytic activity">
    <reaction evidence="13 15">
        <text>2 cob(II)yrinate a,c diamide + reduced [electron-transfer flavoprotein] + 2 ATP = 2 adenosylcob(III)yrinate a,c-diamide + 2 triphosphate + oxidized [electron-transfer flavoprotein] + 3 H(+)</text>
        <dbReference type="Rhea" id="RHEA:11528"/>
        <dbReference type="Rhea" id="RHEA-COMP:10685"/>
        <dbReference type="Rhea" id="RHEA-COMP:10686"/>
        <dbReference type="ChEBI" id="CHEBI:15378"/>
        <dbReference type="ChEBI" id="CHEBI:18036"/>
        <dbReference type="ChEBI" id="CHEBI:30616"/>
        <dbReference type="ChEBI" id="CHEBI:57692"/>
        <dbReference type="ChEBI" id="CHEBI:58307"/>
        <dbReference type="ChEBI" id="CHEBI:58503"/>
        <dbReference type="ChEBI" id="CHEBI:58537"/>
        <dbReference type="EC" id="2.5.1.17"/>
    </reaction>
</comment>
<dbReference type="FunFam" id="1.20.1200.10:FF:000001">
    <property type="entry name" value="Cob(I)yrinic acid a,c-diamide adenosyltransferase"/>
    <property type="match status" value="1"/>
</dbReference>
<comment type="subunit">
    <text evidence="3">Homotrimer.</text>
</comment>
<organism evidence="17 18">
    <name type="scientific">Vagococcus fluvialis bH819</name>
    <dbReference type="NCBI Taxonomy" id="1255619"/>
    <lineage>
        <taxon>Bacteria</taxon>
        <taxon>Bacillati</taxon>
        <taxon>Bacillota</taxon>
        <taxon>Bacilli</taxon>
        <taxon>Lactobacillales</taxon>
        <taxon>Enterococcaceae</taxon>
        <taxon>Vagococcus</taxon>
    </lineage>
</organism>
<keyword evidence="9 15" id="KW-0067">ATP-binding</keyword>